<evidence type="ECO:0000313" key="3">
    <source>
        <dbReference type="WBParaSite" id="maker-unitig_38507-snap-gene-0.3-mRNA-1"/>
    </source>
</evidence>
<dbReference type="WBParaSite" id="maker-unitig_38507-snap-gene-0.3-mRNA-1">
    <property type="protein sequence ID" value="maker-unitig_38507-snap-gene-0.3-mRNA-1"/>
    <property type="gene ID" value="maker-unitig_38507-snap-gene-0.3"/>
</dbReference>
<feature type="compositionally biased region" description="Basic residues" evidence="1">
    <location>
        <begin position="220"/>
        <end position="233"/>
    </location>
</feature>
<sequence>AMLRALTIESNSVFTVLTTLSELMISGFGVWRLFSDYEDERRRLCPTGWPIPESAACNRSAAWHASKSGTRRSPPYTDITDARADTLSRTARMPKALDSGRFARRRLELTHTECLRFRELRIHSACARTPTSPAVPRRCDRCRTKIIKKLRQGIINIRHENYLSEKRFADYQLAGGSERDVWLIGRLSLGLRARQRVSAGQRRTSGQAVLEPAPHPLPAVRRRHGRSHVRRRDRLPGPASREDKVAEQMVRRRSRADGSDLRSVTPCVHLIIEGRPQGRASGVGEASRPARGRGCQGAPAELPKRHRLHLRENTELESQVRDRGHNGEHFSSGIRARLQRDRSPPGLDWLMKLGEPAYQRMLNATSYESESMTQRASWTDWLMTESKTVGYHAQREPDGLPGSLLRAVGLYVSAKSGGGAAQPATTIASALVSAMMLRNMKSLARVRRLPRGQRPARRRCRQFRRPGCGSSGHMLRAGQAEETLDTLVRRLPVWDGQTLLTLADQG</sequence>
<organism evidence="2 3">
    <name type="scientific">Macrostomum lignano</name>
    <dbReference type="NCBI Taxonomy" id="282301"/>
    <lineage>
        <taxon>Eukaryota</taxon>
        <taxon>Metazoa</taxon>
        <taxon>Spiralia</taxon>
        <taxon>Lophotrochozoa</taxon>
        <taxon>Platyhelminthes</taxon>
        <taxon>Rhabditophora</taxon>
        <taxon>Macrostomorpha</taxon>
        <taxon>Macrostomida</taxon>
        <taxon>Macrostomidae</taxon>
        <taxon>Macrostomum</taxon>
    </lineage>
</organism>
<dbReference type="AlphaFoldDB" id="A0A1I8FKD3"/>
<accession>A0A1I8FKD3</accession>
<feature type="region of interest" description="Disordered" evidence="1">
    <location>
        <begin position="197"/>
        <end position="258"/>
    </location>
</feature>
<name>A0A1I8FKD3_9PLAT</name>
<dbReference type="Proteomes" id="UP000095280">
    <property type="component" value="Unplaced"/>
</dbReference>
<reference evidence="3" key="1">
    <citation type="submission" date="2016-11" db="UniProtKB">
        <authorList>
            <consortium name="WormBaseParasite"/>
        </authorList>
    </citation>
    <scope>IDENTIFICATION</scope>
</reference>
<feature type="compositionally biased region" description="Basic and acidic residues" evidence="1">
    <location>
        <begin position="240"/>
        <end position="258"/>
    </location>
</feature>
<keyword evidence="2" id="KW-1185">Reference proteome</keyword>
<protein>
    <submittedName>
        <fullName evidence="3">ANK_REP_REGION domain-containing protein</fullName>
    </submittedName>
</protein>
<feature type="region of interest" description="Disordered" evidence="1">
    <location>
        <begin position="278"/>
        <end position="299"/>
    </location>
</feature>
<evidence type="ECO:0000313" key="2">
    <source>
        <dbReference type="Proteomes" id="UP000095280"/>
    </source>
</evidence>
<proteinExistence type="predicted"/>
<evidence type="ECO:0000256" key="1">
    <source>
        <dbReference type="SAM" id="MobiDB-lite"/>
    </source>
</evidence>